<feature type="domain" description="Metallo-beta-lactamase" evidence="1">
    <location>
        <begin position="63"/>
        <end position="237"/>
    </location>
</feature>
<dbReference type="SUPFAM" id="SSF56281">
    <property type="entry name" value="Metallo-hydrolase/oxidoreductase"/>
    <property type="match status" value="1"/>
</dbReference>
<dbReference type="PANTHER" id="PTHR42663:SF4">
    <property type="entry name" value="SLL1036 PROTEIN"/>
    <property type="match status" value="1"/>
</dbReference>
<name>A0A6J5YBV4_9ZZZZ</name>
<dbReference type="EMBL" id="CAEMXZ010000041">
    <property type="protein sequence ID" value="CAB4323383.1"/>
    <property type="molecule type" value="Genomic_DNA"/>
</dbReference>
<evidence type="ECO:0000313" key="3">
    <source>
        <dbReference type="EMBL" id="CAB4936351.1"/>
    </source>
</evidence>
<organism evidence="2">
    <name type="scientific">freshwater metagenome</name>
    <dbReference type="NCBI Taxonomy" id="449393"/>
    <lineage>
        <taxon>unclassified sequences</taxon>
        <taxon>metagenomes</taxon>
        <taxon>ecological metagenomes</taxon>
    </lineage>
</organism>
<dbReference type="AlphaFoldDB" id="A0A6J5YBV4"/>
<dbReference type="PANTHER" id="PTHR42663">
    <property type="entry name" value="HYDROLASE C777.06C-RELATED-RELATED"/>
    <property type="match status" value="1"/>
</dbReference>
<evidence type="ECO:0000313" key="2">
    <source>
        <dbReference type="EMBL" id="CAB4323383.1"/>
    </source>
</evidence>
<dbReference type="InterPro" id="IPR001279">
    <property type="entry name" value="Metallo-B-lactamas"/>
</dbReference>
<protein>
    <submittedName>
        <fullName evidence="2">Unannotated protein</fullName>
    </submittedName>
</protein>
<sequence>MQVTFYGVRGSTPCAGASTARYGGNTASVVLTDDGHDPILLDLGTGLRYFGATCDPSVPFTGHALVTHLHWDHVQGLPFAAPMLRVGDRVAMYGPSHDGVGFPEAFDQLMRPPFFPVRACELPAELTFCTLEPGMHDIAGAKVTALHVPHTDTTFGYRIERDGYVIAYVSDHQQPVDGEYVDANVLELCAGADLLIHDAQYTAEEFAMKSTWGHCTVDYALTVAARAGVKTLVLFHHDPSHDDDQLDALLAGAVIDGERLGIGQVVAAHEGLSITLA</sequence>
<gene>
    <name evidence="2" type="ORF">UFOPK1392_01138</name>
    <name evidence="3" type="ORF">UFOPK3733_00993</name>
</gene>
<dbReference type="Gene3D" id="3.60.15.10">
    <property type="entry name" value="Ribonuclease Z/Hydroxyacylglutathione hydrolase-like"/>
    <property type="match status" value="1"/>
</dbReference>
<proteinExistence type="predicted"/>
<dbReference type="InterPro" id="IPR036866">
    <property type="entry name" value="RibonucZ/Hydroxyglut_hydro"/>
</dbReference>
<reference evidence="2" key="1">
    <citation type="submission" date="2020-05" db="EMBL/GenBank/DDBJ databases">
        <authorList>
            <person name="Chiriac C."/>
            <person name="Salcher M."/>
            <person name="Ghai R."/>
            <person name="Kavagutti S V."/>
        </authorList>
    </citation>
    <scope>NUCLEOTIDE SEQUENCE</scope>
</reference>
<evidence type="ECO:0000259" key="1">
    <source>
        <dbReference type="Pfam" id="PF12706"/>
    </source>
</evidence>
<dbReference type="CDD" id="cd07715">
    <property type="entry name" value="TaR3-like_MBL-fold"/>
    <property type="match status" value="1"/>
</dbReference>
<accession>A0A6J5YBV4</accession>
<dbReference type="Pfam" id="PF12706">
    <property type="entry name" value="Lactamase_B_2"/>
    <property type="match status" value="1"/>
</dbReference>
<dbReference type="EMBL" id="CAFBNC010000041">
    <property type="protein sequence ID" value="CAB4936351.1"/>
    <property type="molecule type" value="Genomic_DNA"/>
</dbReference>